<reference evidence="1" key="1">
    <citation type="journal article" date="2023" name="G3 (Bethesda)">
        <title>Whole genome assembly and annotation of the endangered Caribbean coral Acropora cervicornis.</title>
        <authorList>
            <person name="Selwyn J.D."/>
            <person name="Vollmer S.V."/>
        </authorList>
    </citation>
    <scope>NUCLEOTIDE SEQUENCE</scope>
    <source>
        <strain evidence="1">K2</strain>
    </source>
</reference>
<sequence length="152" mass="17148">MNDSIFRIKTIRYCEVDNRAVGCVVGMCQCGVNGVRVRLAPYKGVTVSHVTTLDVETVHKRLTIKPMIEGSVIALKSSRPISEQGPVQPWWKVASDLSADWLRIDGMPQEIVRLHRRVCVPVLASTHRRVATLNPSQESYLFFERTEIPFGE</sequence>
<gene>
    <name evidence="1" type="ORF">P5673_008191</name>
</gene>
<accession>A0AAD9QU32</accession>
<evidence type="ECO:0000313" key="1">
    <source>
        <dbReference type="EMBL" id="KAK2567387.1"/>
    </source>
</evidence>
<dbReference type="EMBL" id="JARQWQ010000014">
    <property type="protein sequence ID" value="KAK2567387.1"/>
    <property type="molecule type" value="Genomic_DNA"/>
</dbReference>
<organism evidence="1 2">
    <name type="scientific">Acropora cervicornis</name>
    <name type="common">Staghorn coral</name>
    <dbReference type="NCBI Taxonomy" id="6130"/>
    <lineage>
        <taxon>Eukaryota</taxon>
        <taxon>Metazoa</taxon>
        <taxon>Cnidaria</taxon>
        <taxon>Anthozoa</taxon>
        <taxon>Hexacorallia</taxon>
        <taxon>Scleractinia</taxon>
        <taxon>Astrocoeniina</taxon>
        <taxon>Acroporidae</taxon>
        <taxon>Acropora</taxon>
    </lineage>
</organism>
<evidence type="ECO:0000313" key="2">
    <source>
        <dbReference type="Proteomes" id="UP001249851"/>
    </source>
</evidence>
<dbReference type="Proteomes" id="UP001249851">
    <property type="component" value="Unassembled WGS sequence"/>
</dbReference>
<proteinExistence type="predicted"/>
<protein>
    <submittedName>
        <fullName evidence="1">Uncharacterized protein</fullName>
    </submittedName>
</protein>
<name>A0AAD9QU32_ACRCE</name>
<keyword evidence="2" id="KW-1185">Reference proteome</keyword>
<dbReference type="AlphaFoldDB" id="A0AAD9QU32"/>
<comment type="caution">
    <text evidence="1">The sequence shown here is derived from an EMBL/GenBank/DDBJ whole genome shotgun (WGS) entry which is preliminary data.</text>
</comment>
<reference evidence="1" key="2">
    <citation type="journal article" date="2023" name="Science">
        <title>Genomic signatures of disease resistance in endangered staghorn corals.</title>
        <authorList>
            <person name="Vollmer S.V."/>
            <person name="Selwyn J.D."/>
            <person name="Despard B.A."/>
            <person name="Roesel C.L."/>
        </authorList>
    </citation>
    <scope>NUCLEOTIDE SEQUENCE</scope>
    <source>
        <strain evidence="1">K2</strain>
    </source>
</reference>